<sequence>MKEQNLFSSNNTGIIKIFTYKDFFYNNGIVNLYQFLQNKDFDITFSLHQNELTLEFDAQKEDQVYTQILNSFLKDNKIVYQTDNDRWYFDETKMDFIVDKKFDTKGGQKNDLRNGVYLYKKISELGLSREEVEKLYLDFCERTKLKPETESNGTLKVPNKNNEVIVAIALDTAIERFSQYFASTDILSIDSKIHSFEDGQDYFHDMLKQPQTYKIDKWNALMYWFGGRVQRFYNYSYFIYPNSSNLEALNTFKKFLQINDNRQEYRNDDGKVVTTSSNIDFFNILRKDEIVNKYFYISKSAEEFEVKFFMYLFSVIYHIESEYESLQDEDLAVLFDDDTLENSKILFELLQYMSFVIYTDDGTFKTSLSEYTKAYRLIQFFMKLKEESLFKYLGHVFQVFSLSQSKDEVNLNLQHWCQKILSFNNVRKEYFAASFSILKNNSQGFGKELYAFEQSYLKNILGGSEMGIHENAKKIGDGVGFFCAELGDKDLLFKLRSVKNYKQLVSYFKDLKFSSLKNADKARFSNEFNESLENLLVNVEQNWEIARDYIAIYAIDKFKTVSFAKTK</sequence>
<dbReference type="EMBL" id="CP001816">
    <property type="protein sequence ID" value="ACZ11929.1"/>
    <property type="molecule type" value="Genomic_DNA"/>
</dbReference>
<gene>
    <name evidence="1" type="ordered locus">Sdel_0898</name>
</gene>
<dbReference type="Proteomes" id="UP000002222">
    <property type="component" value="Chromosome"/>
</dbReference>
<dbReference type="OrthoDB" id="1880051at2"/>
<dbReference type="eggNOG" id="ENOG50319VC">
    <property type="taxonomic scope" value="Bacteria"/>
</dbReference>
<name>D1B1F9_SULD5</name>
<proteinExistence type="predicted"/>
<dbReference type="HOGENOM" id="CLU_471486_0_0_7"/>
<dbReference type="KEGG" id="sdl:Sdel_0898"/>
<evidence type="ECO:0000313" key="1">
    <source>
        <dbReference type="EMBL" id="ACZ11929.1"/>
    </source>
</evidence>
<reference evidence="1 2" key="2">
    <citation type="journal article" date="2010" name="Stand. Genomic Sci.">
        <title>Complete genome sequence of Sulfurospirillum deleyianum type strain (5175).</title>
        <authorList>
            <person name="Sikorski J."/>
            <person name="Lapidus A."/>
            <person name="Copeland A."/>
            <person name="Glavina Del Rio T."/>
            <person name="Nolan M."/>
            <person name="Lucas S."/>
            <person name="Chen F."/>
            <person name="Tice H."/>
            <person name="Cheng J.F."/>
            <person name="Saunders E."/>
            <person name="Bruce D."/>
            <person name="Goodwin L."/>
            <person name="Pitluck S."/>
            <person name="Ovchinnikova G."/>
            <person name="Pati A."/>
            <person name="Ivanova N."/>
            <person name="Mavromatis K."/>
            <person name="Chen A."/>
            <person name="Palaniappan K."/>
            <person name="Chain P."/>
            <person name="Land M."/>
            <person name="Hauser L."/>
            <person name="Chang Y.J."/>
            <person name="Jeffries C.D."/>
            <person name="Brettin T."/>
            <person name="Detter J.C."/>
            <person name="Han C."/>
            <person name="Rohde M."/>
            <person name="Lang E."/>
            <person name="Spring S."/>
            <person name="Goker M."/>
            <person name="Bristow J."/>
            <person name="Eisen J.A."/>
            <person name="Markowitz V."/>
            <person name="Hugenholtz P."/>
            <person name="Kyrpides N.C."/>
            <person name="Klenk H.P."/>
        </authorList>
    </citation>
    <scope>NUCLEOTIDE SEQUENCE [LARGE SCALE GENOMIC DNA]</scope>
    <source>
        <strain evidence="2">ATCC 51133 / DSM 6946 / 5175</strain>
    </source>
</reference>
<evidence type="ECO:0000313" key="2">
    <source>
        <dbReference type="Proteomes" id="UP000002222"/>
    </source>
</evidence>
<dbReference type="AlphaFoldDB" id="D1B1F9"/>
<organism evidence="1 2">
    <name type="scientific">Sulfurospirillum deleyianum (strain ATCC 51133 / DSM 6946 / 5175)</name>
    <dbReference type="NCBI Taxonomy" id="525898"/>
    <lineage>
        <taxon>Bacteria</taxon>
        <taxon>Pseudomonadati</taxon>
        <taxon>Campylobacterota</taxon>
        <taxon>Epsilonproteobacteria</taxon>
        <taxon>Campylobacterales</taxon>
        <taxon>Sulfurospirillaceae</taxon>
        <taxon>Sulfurospirillum</taxon>
    </lineage>
</organism>
<dbReference type="RefSeq" id="WP_012856693.1">
    <property type="nucleotide sequence ID" value="NC_013512.1"/>
</dbReference>
<protein>
    <submittedName>
        <fullName evidence="1">Uncharacterized protein</fullName>
    </submittedName>
</protein>
<accession>D1B1F9</accession>
<dbReference type="STRING" id="525898.Sdel_0898"/>
<reference evidence="2" key="1">
    <citation type="submission" date="2009-11" db="EMBL/GenBank/DDBJ databases">
        <title>The complete genome of Sulfurospirillum deleyianum DSM 6946.</title>
        <authorList>
            <consortium name="US DOE Joint Genome Institute (JGI-PGF)"/>
            <person name="Lucas S."/>
            <person name="Copeland A."/>
            <person name="Lapidus A."/>
            <person name="Glavina del Rio T."/>
            <person name="Dalin E."/>
            <person name="Tice H."/>
            <person name="Bruce D."/>
            <person name="Goodwin L."/>
            <person name="Pitluck S."/>
            <person name="Kyrpides N."/>
            <person name="Mavromatis K."/>
            <person name="Ivanova N."/>
            <person name="Ovchinnikova G."/>
            <person name="Munk A.C."/>
            <person name="Lu M."/>
            <person name="Brettin T."/>
            <person name="Detter J.C."/>
            <person name="Han C."/>
            <person name="Tapia R."/>
            <person name="Larimer F."/>
            <person name="Land M."/>
            <person name="Hauser L."/>
            <person name="Markowitz V."/>
            <person name="Cheng J.F."/>
            <person name="Hugenholtz P."/>
            <person name="Woyke T."/>
            <person name="Wu D."/>
            <person name="Aumann P."/>
            <person name="Schneider S."/>
            <person name="Lang E."/>
            <person name="Spring S."/>
            <person name="Klenk H.P."/>
            <person name="Eisen J.A."/>
        </authorList>
    </citation>
    <scope>NUCLEOTIDE SEQUENCE [LARGE SCALE GENOMIC DNA]</scope>
    <source>
        <strain evidence="2">ATCC 51133 / DSM 6946 / 5175</strain>
    </source>
</reference>
<keyword evidence="2" id="KW-1185">Reference proteome</keyword>